<evidence type="ECO:0000313" key="2">
    <source>
        <dbReference type="Proteomes" id="UP001208131"/>
    </source>
</evidence>
<gene>
    <name evidence="1" type="ORF">OCV57_08855</name>
</gene>
<dbReference type="RefSeq" id="WP_022288344.1">
    <property type="nucleotide sequence ID" value="NZ_JAOQJZ010000008.1"/>
</dbReference>
<comment type="caution">
    <text evidence="1">The sequence shown here is derived from an EMBL/GenBank/DDBJ whole genome shotgun (WGS) entry which is preliminary data.</text>
</comment>
<keyword evidence="2" id="KW-1185">Reference proteome</keyword>
<dbReference type="SUPFAM" id="SSF47336">
    <property type="entry name" value="ACP-like"/>
    <property type="match status" value="1"/>
</dbReference>
<accession>A0AAE3LKR7</accession>
<protein>
    <submittedName>
        <fullName evidence="1">Acyl carrier protein</fullName>
    </submittedName>
</protein>
<name>A0AAE3LKR7_9FIRM</name>
<reference evidence="1 2" key="1">
    <citation type="journal article" date="2021" name="ISME Commun">
        <title>Automated analysis of genomic sequences facilitates high-throughput and comprehensive description of bacteria.</title>
        <authorList>
            <person name="Hitch T.C.A."/>
        </authorList>
    </citation>
    <scope>NUCLEOTIDE SEQUENCE [LARGE SCALE GENOMIC DNA]</scope>
    <source>
        <strain evidence="1 2">Sanger_31</strain>
    </source>
</reference>
<dbReference type="AlphaFoldDB" id="A0AAE3LKR7"/>
<evidence type="ECO:0000313" key="1">
    <source>
        <dbReference type="EMBL" id="MCU6706032.1"/>
    </source>
</evidence>
<dbReference type="InterPro" id="IPR036736">
    <property type="entry name" value="ACP-like_sf"/>
</dbReference>
<organism evidence="1 2">
    <name type="scientific">Hominimerdicola aceti</name>
    <dbReference type="NCBI Taxonomy" id="2981726"/>
    <lineage>
        <taxon>Bacteria</taxon>
        <taxon>Bacillati</taxon>
        <taxon>Bacillota</taxon>
        <taxon>Clostridia</taxon>
        <taxon>Eubacteriales</taxon>
        <taxon>Oscillospiraceae</taxon>
        <taxon>Hominimerdicola</taxon>
    </lineage>
</organism>
<dbReference type="Proteomes" id="UP001208131">
    <property type="component" value="Unassembled WGS sequence"/>
</dbReference>
<dbReference type="Gene3D" id="1.10.1200.10">
    <property type="entry name" value="ACP-like"/>
    <property type="match status" value="1"/>
</dbReference>
<proteinExistence type="predicted"/>
<sequence>MLSKDEIIERLDDVFRDVFDDDTLEVDENTTADDIEDWDSIEHITLIGAVEDEFKMRFKMGEVSGMKDVGEMIGIIEQRGK</sequence>
<dbReference type="EMBL" id="JAOQJZ010000008">
    <property type="protein sequence ID" value="MCU6706032.1"/>
    <property type="molecule type" value="Genomic_DNA"/>
</dbReference>